<keyword evidence="3" id="KW-1185">Reference proteome</keyword>
<accession>A0A565BP81</accession>
<dbReference type="AlphaFoldDB" id="A0A565BP81"/>
<feature type="compositionally biased region" description="Polar residues" evidence="1">
    <location>
        <begin position="259"/>
        <end position="287"/>
    </location>
</feature>
<evidence type="ECO:0000256" key="1">
    <source>
        <dbReference type="SAM" id="MobiDB-lite"/>
    </source>
</evidence>
<protein>
    <recommendedName>
        <fullName evidence="4">SAGA-associated factor 11</fullName>
    </recommendedName>
</protein>
<dbReference type="InterPro" id="IPR037804">
    <property type="entry name" value="SGF73"/>
</dbReference>
<dbReference type="GO" id="GO:0000124">
    <property type="term" value="C:SAGA complex"/>
    <property type="evidence" value="ECO:0007669"/>
    <property type="project" value="InterPro"/>
</dbReference>
<name>A0A565BP81_9BRAS</name>
<dbReference type="EMBL" id="CABITT030000004">
    <property type="protein sequence ID" value="VVB02684.1"/>
    <property type="molecule type" value="Genomic_DNA"/>
</dbReference>
<gene>
    <name evidence="2" type="ORF">ANE_LOCUS13128</name>
</gene>
<dbReference type="Proteomes" id="UP000489600">
    <property type="component" value="Unassembled WGS sequence"/>
</dbReference>
<feature type="region of interest" description="Disordered" evidence="1">
    <location>
        <begin position="108"/>
        <end position="139"/>
    </location>
</feature>
<evidence type="ECO:0000313" key="2">
    <source>
        <dbReference type="EMBL" id="VVB02684.1"/>
    </source>
</evidence>
<proteinExistence type="predicted"/>
<dbReference type="PANTHER" id="PTHR47805:SF1">
    <property type="entry name" value="SAGA-ASSOCIATED FACTOR 73"/>
    <property type="match status" value="1"/>
</dbReference>
<feature type="compositionally biased region" description="Polar residues" evidence="1">
    <location>
        <begin position="296"/>
        <end position="320"/>
    </location>
</feature>
<feature type="compositionally biased region" description="Polar residues" evidence="1">
    <location>
        <begin position="153"/>
        <end position="163"/>
    </location>
</feature>
<dbReference type="PANTHER" id="PTHR47805">
    <property type="entry name" value="SAGA-ASSOCIATED FACTOR 73"/>
    <property type="match status" value="1"/>
</dbReference>
<organism evidence="2 3">
    <name type="scientific">Arabis nemorensis</name>
    <dbReference type="NCBI Taxonomy" id="586526"/>
    <lineage>
        <taxon>Eukaryota</taxon>
        <taxon>Viridiplantae</taxon>
        <taxon>Streptophyta</taxon>
        <taxon>Embryophyta</taxon>
        <taxon>Tracheophyta</taxon>
        <taxon>Spermatophyta</taxon>
        <taxon>Magnoliopsida</taxon>
        <taxon>eudicotyledons</taxon>
        <taxon>Gunneridae</taxon>
        <taxon>Pentapetalae</taxon>
        <taxon>rosids</taxon>
        <taxon>malvids</taxon>
        <taxon>Brassicales</taxon>
        <taxon>Brassicaceae</taxon>
        <taxon>Arabideae</taxon>
        <taxon>Arabis</taxon>
    </lineage>
</organism>
<reference evidence="2" key="1">
    <citation type="submission" date="2019-07" db="EMBL/GenBank/DDBJ databases">
        <authorList>
            <person name="Dittberner H."/>
        </authorList>
    </citation>
    <scope>NUCLEOTIDE SEQUENCE [LARGE SCALE GENOMIC DNA]</scope>
</reference>
<comment type="caution">
    <text evidence="2">The sequence shown here is derived from an EMBL/GenBank/DDBJ whole genome shotgun (WGS) entry which is preliminary data.</text>
</comment>
<feature type="region of interest" description="Disordered" evidence="1">
    <location>
        <begin position="259"/>
        <end position="320"/>
    </location>
</feature>
<dbReference type="OrthoDB" id="21678at2759"/>
<sequence length="320" mass="35534">MVCSIGNGRMAVMARTLQGQSISQNVAGDVENQMIFARYIRKEIFEADEPNLLDEEDMHIFGLKPMDDPLRLVYCKVCKKPVKASHYATHADICVILSSTRNEKVELKCKTEGRKPQKKQKGNGPSVGAKGSSRDLMDADGIIPSETCEKHGSSSNIPKGTVTTTYKAGNLPRYTLPHSEKQNHNVVVDQTYYKNPHGNDMQYQAQADVPAPLATKIYYSQRSNRLRSEIGYMFHATDSQEIDDNPTVEATQVDITQSKISLNRSTPSGQKSCTGLRTVTDPQSAQTPKPLYEKSGTVQENQQQTDGAGSRYSNSRYSKF</sequence>
<evidence type="ECO:0008006" key="4">
    <source>
        <dbReference type="Google" id="ProtNLM"/>
    </source>
</evidence>
<feature type="region of interest" description="Disordered" evidence="1">
    <location>
        <begin position="144"/>
        <end position="163"/>
    </location>
</feature>
<evidence type="ECO:0000313" key="3">
    <source>
        <dbReference type="Proteomes" id="UP000489600"/>
    </source>
</evidence>